<dbReference type="EMBL" id="CAJNNV010031273">
    <property type="protein sequence ID" value="CAE8635355.1"/>
    <property type="molecule type" value="Genomic_DNA"/>
</dbReference>
<dbReference type="PANTHER" id="PTHR47447">
    <property type="entry name" value="OS03G0856100 PROTEIN"/>
    <property type="match status" value="1"/>
</dbReference>
<feature type="repeat" description="PPR" evidence="2">
    <location>
        <begin position="44"/>
        <end position="78"/>
    </location>
</feature>
<dbReference type="PROSITE" id="PS51375">
    <property type="entry name" value="PPR"/>
    <property type="match status" value="2"/>
</dbReference>
<dbReference type="Gene3D" id="1.25.40.10">
    <property type="entry name" value="Tetratricopeptide repeat domain"/>
    <property type="match status" value="1"/>
</dbReference>
<dbReference type="OrthoDB" id="440666at2759"/>
<accession>A0A813HBG9</accession>
<protein>
    <recommendedName>
        <fullName evidence="7">Pentacotripeptide-repeat region of PRORP domain-containing protein</fullName>
    </recommendedName>
</protein>
<dbReference type="EMBL" id="CAJNNW010026931">
    <property type="protein sequence ID" value="CAE8688650.1"/>
    <property type="molecule type" value="Genomic_DNA"/>
</dbReference>
<proteinExistence type="predicted"/>
<dbReference type="AlphaFoldDB" id="A0A813HBG9"/>
<name>A0A813HBG9_POLGL</name>
<evidence type="ECO:0008006" key="7">
    <source>
        <dbReference type="Google" id="ProtNLM"/>
    </source>
</evidence>
<feature type="region of interest" description="Disordered" evidence="3">
    <location>
        <begin position="103"/>
        <end position="194"/>
    </location>
</feature>
<dbReference type="InterPro" id="IPR002885">
    <property type="entry name" value="PPR_rpt"/>
</dbReference>
<keyword evidence="1" id="KW-0677">Repeat</keyword>
<gene>
    <name evidence="4" type="ORF">PGLA1383_LOCUS50949</name>
    <name evidence="5" type="ORF">PGLA2088_LOCUS26030</name>
</gene>
<dbReference type="Proteomes" id="UP000654075">
    <property type="component" value="Unassembled WGS sequence"/>
</dbReference>
<dbReference type="InterPro" id="IPR011990">
    <property type="entry name" value="TPR-like_helical_dom_sf"/>
</dbReference>
<evidence type="ECO:0000256" key="3">
    <source>
        <dbReference type="SAM" id="MobiDB-lite"/>
    </source>
</evidence>
<evidence type="ECO:0000313" key="6">
    <source>
        <dbReference type="Proteomes" id="UP000654075"/>
    </source>
</evidence>
<feature type="compositionally biased region" description="Low complexity" evidence="3">
    <location>
        <begin position="112"/>
        <end position="141"/>
    </location>
</feature>
<organism evidence="4 6">
    <name type="scientific">Polarella glacialis</name>
    <name type="common">Dinoflagellate</name>
    <dbReference type="NCBI Taxonomy" id="89957"/>
    <lineage>
        <taxon>Eukaryota</taxon>
        <taxon>Sar</taxon>
        <taxon>Alveolata</taxon>
        <taxon>Dinophyceae</taxon>
        <taxon>Suessiales</taxon>
        <taxon>Suessiaceae</taxon>
        <taxon>Polarella</taxon>
    </lineage>
</organism>
<evidence type="ECO:0000313" key="5">
    <source>
        <dbReference type="EMBL" id="CAE8688650.1"/>
    </source>
</evidence>
<dbReference type="PROSITE" id="PS51257">
    <property type="entry name" value="PROKAR_LIPOPROTEIN"/>
    <property type="match status" value="1"/>
</dbReference>
<dbReference type="PANTHER" id="PTHR47447:SF17">
    <property type="entry name" value="OS12G0638900 PROTEIN"/>
    <property type="match status" value="1"/>
</dbReference>
<keyword evidence="6" id="KW-1185">Reference proteome</keyword>
<evidence type="ECO:0000256" key="1">
    <source>
        <dbReference type="ARBA" id="ARBA00022737"/>
    </source>
</evidence>
<dbReference type="Proteomes" id="UP000626109">
    <property type="component" value="Unassembled WGS sequence"/>
</dbReference>
<dbReference type="NCBIfam" id="TIGR00756">
    <property type="entry name" value="PPR"/>
    <property type="match status" value="1"/>
</dbReference>
<evidence type="ECO:0000313" key="4">
    <source>
        <dbReference type="EMBL" id="CAE8635355.1"/>
    </source>
</evidence>
<evidence type="ECO:0000256" key="2">
    <source>
        <dbReference type="PROSITE-ProRule" id="PRU00708"/>
    </source>
</evidence>
<reference evidence="4" key="1">
    <citation type="submission" date="2021-02" db="EMBL/GenBank/DDBJ databases">
        <authorList>
            <person name="Dougan E. K."/>
            <person name="Rhodes N."/>
            <person name="Thang M."/>
            <person name="Chan C."/>
        </authorList>
    </citation>
    <scope>NUCLEOTIDE SEQUENCE</scope>
</reference>
<comment type="caution">
    <text evidence="4">The sequence shown here is derived from an EMBL/GenBank/DDBJ whole genome shotgun (WGS) entry which is preliminary data.</text>
</comment>
<dbReference type="Pfam" id="PF13041">
    <property type="entry name" value="PPR_2"/>
    <property type="match status" value="1"/>
</dbReference>
<sequence>MWRYGLTPNVISYSSAISACSNSGQWESVLQLMADMKQYGLQPDAILYHSAINACRNRQQFDHANELLLQMRYDGFEPDGYTSSATIGAMKLAQSSQWLPQQWPLEDSTPIGPQGPQGSQGSQGSQGPQVPQGPLGPQGPQEMWNTHRLPIPAQCGGTSHMYPAGQQIPQPGSYAYSDSSANGNKISRHWAGNL</sequence>
<feature type="repeat" description="PPR" evidence="2">
    <location>
        <begin position="9"/>
        <end position="43"/>
    </location>
</feature>
<feature type="compositionally biased region" description="Polar residues" evidence="3">
    <location>
        <begin position="176"/>
        <end position="185"/>
    </location>
</feature>